<keyword evidence="1" id="KW-1133">Transmembrane helix</keyword>
<evidence type="ECO:0000313" key="3">
    <source>
        <dbReference type="Proteomes" id="UP000295649"/>
    </source>
</evidence>
<gene>
    <name evidence="2" type="ORF">EDE11_108147</name>
</gene>
<name>A0ABY2CMG6_METMH</name>
<sequence length="41" mass="4828">MKLSETDYNPFRLYEAFSGLKMVWFQVNIALSIMAFLPLLE</sequence>
<dbReference type="EMBL" id="SMCN01000008">
    <property type="protein sequence ID" value="TCV84015.1"/>
    <property type="molecule type" value="Genomic_DNA"/>
</dbReference>
<keyword evidence="1" id="KW-0472">Membrane</keyword>
<comment type="caution">
    <text evidence="2">The sequence shown here is derived from an EMBL/GenBank/DDBJ whole genome shotgun (WGS) entry which is preliminary data.</text>
</comment>
<feature type="transmembrane region" description="Helical" evidence="1">
    <location>
        <begin position="20"/>
        <end position="40"/>
    </location>
</feature>
<reference evidence="2 3" key="1">
    <citation type="submission" date="2019-03" db="EMBL/GenBank/DDBJ databases">
        <title>Systems level insights into methane cycling in arid and semi-arid ecosystems.</title>
        <authorList>
            <person name="Kalyuzhnaya M."/>
        </authorList>
    </citation>
    <scope>NUCLEOTIDE SEQUENCE [LARGE SCALE GENOMIC DNA]</scope>
    <source>
        <strain evidence="2 3">S-1</strain>
    </source>
</reference>
<evidence type="ECO:0000313" key="2">
    <source>
        <dbReference type="EMBL" id="TCV84015.1"/>
    </source>
</evidence>
<keyword evidence="1" id="KW-0812">Transmembrane</keyword>
<evidence type="ECO:0000256" key="1">
    <source>
        <dbReference type="SAM" id="Phobius"/>
    </source>
</evidence>
<keyword evidence="3" id="KW-1185">Reference proteome</keyword>
<dbReference type="Proteomes" id="UP000295649">
    <property type="component" value="Unassembled WGS sequence"/>
</dbReference>
<accession>A0ABY2CMG6</accession>
<protein>
    <submittedName>
        <fullName evidence="2">Uncharacterized protein</fullName>
    </submittedName>
</protein>
<organism evidence="2 3">
    <name type="scientific">Methylomonas methanica</name>
    <dbReference type="NCBI Taxonomy" id="421"/>
    <lineage>
        <taxon>Bacteria</taxon>
        <taxon>Pseudomonadati</taxon>
        <taxon>Pseudomonadota</taxon>
        <taxon>Gammaproteobacteria</taxon>
        <taxon>Methylococcales</taxon>
        <taxon>Methylococcaceae</taxon>
        <taxon>Methylomonas</taxon>
    </lineage>
</organism>
<proteinExistence type="predicted"/>